<keyword evidence="3 6" id="KW-0479">Metal-binding</keyword>
<dbReference type="PANTHER" id="PTHR47582:SF1">
    <property type="entry name" value="P450, PUTATIVE (EUROFUNG)-RELATED"/>
    <property type="match status" value="1"/>
</dbReference>
<gene>
    <name evidence="7" type="ORF">BOTCAL_0851g00010</name>
</gene>
<proteinExistence type="inferred from homology"/>
<dbReference type="PRINTS" id="PR00465">
    <property type="entry name" value="EP450IV"/>
</dbReference>
<dbReference type="InterPro" id="IPR036396">
    <property type="entry name" value="Cyt_P450_sf"/>
</dbReference>
<evidence type="ECO:0000313" key="7">
    <source>
        <dbReference type="EMBL" id="TEY30519.1"/>
    </source>
</evidence>
<feature type="binding site" description="axial binding residue" evidence="6">
    <location>
        <position position="360"/>
    </location>
    <ligand>
        <name>heme</name>
        <dbReference type="ChEBI" id="CHEBI:30413"/>
    </ligand>
    <ligandPart>
        <name>Fe</name>
        <dbReference type="ChEBI" id="CHEBI:18248"/>
    </ligandPart>
</feature>
<dbReference type="CDD" id="cd11040">
    <property type="entry name" value="CYP7_CYP8-like"/>
    <property type="match status" value="1"/>
</dbReference>
<dbReference type="InterPro" id="IPR002403">
    <property type="entry name" value="Cyt_P450_E_grp-IV"/>
</dbReference>
<dbReference type="GO" id="GO:0005506">
    <property type="term" value="F:iron ion binding"/>
    <property type="evidence" value="ECO:0007669"/>
    <property type="project" value="InterPro"/>
</dbReference>
<dbReference type="Pfam" id="PF00067">
    <property type="entry name" value="p450"/>
    <property type="match status" value="1"/>
</dbReference>
<organism evidence="7 8">
    <name type="scientific">Botryotinia calthae</name>
    <dbReference type="NCBI Taxonomy" id="38488"/>
    <lineage>
        <taxon>Eukaryota</taxon>
        <taxon>Fungi</taxon>
        <taxon>Dikarya</taxon>
        <taxon>Ascomycota</taxon>
        <taxon>Pezizomycotina</taxon>
        <taxon>Leotiomycetes</taxon>
        <taxon>Helotiales</taxon>
        <taxon>Sclerotiniaceae</taxon>
        <taxon>Botryotinia</taxon>
    </lineage>
</organism>
<reference evidence="7 8" key="1">
    <citation type="submission" date="2017-11" db="EMBL/GenBank/DDBJ databases">
        <title>Comparative genomics of Botrytis spp.</title>
        <authorList>
            <person name="Valero-Jimenez C.A."/>
            <person name="Tapia P."/>
            <person name="Veloso J."/>
            <person name="Silva-Moreno E."/>
            <person name="Staats M."/>
            <person name="Valdes J.H."/>
            <person name="Van Kan J.A.L."/>
        </authorList>
    </citation>
    <scope>NUCLEOTIDE SEQUENCE [LARGE SCALE GENOMIC DNA]</scope>
    <source>
        <strain evidence="7 8">MUCL2830</strain>
    </source>
</reference>
<dbReference type="EMBL" id="PHWZ01000847">
    <property type="protein sequence ID" value="TEY30519.1"/>
    <property type="molecule type" value="Genomic_DNA"/>
</dbReference>
<keyword evidence="6" id="KW-0349">Heme</keyword>
<name>A0A4Y8CHI5_9HELO</name>
<comment type="cofactor">
    <cofactor evidence="1 6">
        <name>heme</name>
        <dbReference type="ChEBI" id="CHEBI:30413"/>
    </cofactor>
</comment>
<dbReference type="InterPro" id="IPR053007">
    <property type="entry name" value="CYP450_monoxygenase_sec-met"/>
</dbReference>
<sequence>MRIFNSKVCVTKSLEHIITATRNSKTFSSQSISYPFMNGMAGLKPDAFSDDTPNSPSLLTQRMEAPHHSLQPSDELKKMYQVLGDSIKSSLDALGSVASSEIDLWEWIKLETTLATSDGIWGPNNPLRRDPRLVESFWDYAFAATYIVRGVLPRIFVRRGIAAREKMVLAFEDYFANNCHETGSILVRNMNSLNERNHVSLNEKARLETVIAMGAHANTIPTAFWAIFNVVSDPVLISRVRKEALNLVKTTVDKNGTTTRSFHMSDLQKSSLMISIVRETLRHEDSGMFARMAAEDFVLDGEHLIRKDAWLLAPNPHIHFDASIWGATVNDFNPDRFTDAKTKKSAASAFLGLGTGANLCPGRYLAITEVSALLLLLVERFYLSPTSGSWIKPRKDLENMPLTVPPPKDKILVNFRRRPTDTGVTWKVLG</sequence>
<evidence type="ECO:0000256" key="2">
    <source>
        <dbReference type="ARBA" id="ARBA00010617"/>
    </source>
</evidence>
<dbReference type="SUPFAM" id="SSF48264">
    <property type="entry name" value="Cytochrome P450"/>
    <property type="match status" value="1"/>
</dbReference>
<dbReference type="GO" id="GO:0004497">
    <property type="term" value="F:monooxygenase activity"/>
    <property type="evidence" value="ECO:0007669"/>
    <property type="project" value="InterPro"/>
</dbReference>
<dbReference type="OrthoDB" id="3366823at2759"/>
<evidence type="ECO:0000256" key="5">
    <source>
        <dbReference type="ARBA" id="ARBA00023026"/>
    </source>
</evidence>
<keyword evidence="4 6" id="KW-0408">Iron</keyword>
<evidence type="ECO:0008006" key="9">
    <source>
        <dbReference type="Google" id="ProtNLM"/>
    </source>
</evidence>
<dbReference type="InterPro" id="IPR001128">
    <property type="entry name" value="Cyt_P450"/>
</dbReference>
<keyword evidence="8" id="KW-1185">Reference proteome</keyword>
<dbReference type="Gene3D" id="1.10.630.10">
    <property type="entry name" value="Cytochrome P450"/>
    <property type="match status" value="1"/>
</dbReference>
<accession>A0A4Y8CHI5</accession>
<evidence type="ECO:0000256" key="3">
    <source>
        <dbReference type="ARBA" id="ARBA00022723"/>
    </source>
</evidence>
<dbReference type="GO" id="GO:0016705">
    <property type="term" value="F:oxidoreductase activity, acting on paired donors, with incorporation or reduction of molecular oxygen"/>
    <property type="evidence" value="ECO:0007669"/>
    <property type="project" value="InterPro"/>
</dbReference>
<evidence type="ECO:0000256" key="1">
    <source>
        <dbReference type="ARBA" id="ARBA00001971"/>
    </source>
</evidence>
<dbReference type="STRING" id="38488.A0A4Y8CHI5"/>
<keyword evidence="5" id="KW-0843">Virulence</keyword>
<dbReference type="AlphaFoldDB" id="A0A4Y8CHI5"/>
<evidence type="ECO:0000256" key="4">
    <source>
        <dbReference type="ARBA" id="ARBA00023004"/>
    </source>
</evidence>
<protein>
    <recommendedName>
        <fullName evidence="9">Cytochrome P450</fullName>
    </recommendedName>
</protein>
<dbReference type="PANTHER" id="PTHR47582">
    <property type="entry name" value="P450, PUTATIVE (EUROFUNG)-RELATED"/>
    <property type="match status" value="1"/>
</dbReference>
<comment type="caution">
    <text evidence="7">The sequence shown here is derived from an EMBL/GenBank/DDBJ whole genome shotgun (WGS) entry which is preliminary data.</text>
</comment>
<comment type="similarity">
    <text evidence="2">Belongs to the cytochrome P450 family.</text>
</comment>
<dbReference type="Proteomes" id="UP000297299">
    <property type="component" value="Unassembled WGS sequence"/>
</dbReference>
<evidence type="ECO:0000256" key="6">
    <source>
        <dbReference type="PIRSR" id="PIRSR602403-1"/>
    </source>
</evidence>
<dbReference type="GO" id="GO:0020037">
    <property type="term" value="F:heme binding"/>
    <property type="evidence" value="ECO:0007669"/>
    <property type="project" value="InterPro"/>
</dbReference>
<evidence type="ECO:0000313" key="8">
    <source>
        <dbReference type="Proteomes" id="UP000297299"/>
    </source>
</evidence>